<reference evidence="2 3" key="1">
    <citation type="submission" date="2013-08" db="EMBL/GenBank/DDBJ databases">
        <title>Genome sequencing of Lysobacter.</title>
        <authorList>
            <person name="Zhang S."/>
            <person name="Wang G."/>
        </authorList>
    </citation>
    <scope>NUCLEOTIDE SEQUENCE [LARGE SCALE GENOMIC DNA]</scope>
    <source>
        <strain evidence="2 3">Ko07</strain>
    </source>
</reference>
<dbReference type="Proteomes" id="UP000030017">
    <property type="component" value="Unassembled WGS sequence"/>
</dbReference>
<dbReference type="EMBL" id="AVPS01000001">
    <property type="protein sequence ID" value="KGM52842.1"/>
    <property type="molecule type" value="Genomic_DNA"/>
</dbReference>
<sequence length="474" mass="50287">MFVGGIAMAIAMAFAGNAAAAPSDGAQLSNGKIKFFLADPELGLAGVYNANGVDLYFEARRSVDEVSGAPGALSLRVVDGEARTVALGGESYATNWVPQQGEFTAREGFSYARSLTGLGKALEAADLHVSLSAEKSGLADLARQASTTSAGSYPARATERMRASFTPDVMQVVDFYRQSARDIQMTRTRDGMLEAKLGNGIAFVSSQQFVVDEPDPVTGEMGRIDAYSMVKAVDGYVLASELGGDLVPEGWADEMELETARDPDAIAADFGRAATALNALAYNSGSTSGVTLGNPAELAAMHRLAQTMVTHLLPVRDTTPQPLLGGPDNQIAAGGRYQTYIQVWSKPFVLIAQHSGTRVGHWLYNSTTSSVKTHAGWRSFCNHGTCATVSPMTHRCTYTGPRLTYYRRPTIRTDAGGHTCSTQYNVFSTAGGHNCHDDSSVQVRAVRGQSYSTTGGRCGNDGYFSGYAPSCGVQ</sequence>
<dbReference type="AlphaFoldDB" id="A0A0A0EUQ1"/>
<evidence type="ECO:0000256" key="1">
    <source>
        <dbReference type="SAM" id="SignalP"/>
    </source>
</evidence>
<name>A0A0A0EUQ1_9GAMM</name>
<keyword evidence="1" id="KW-0732">Signal</keyword>
<protein>
    <submittedName>
        <fullName evidence="2">Uncharacterized protein</fullName>
    </submittedName>
</protein>
<feature type="chain" id="PRO_5001962545" evidence="1">
    <location>
        <begin position="21"/>
        <end position="474"/>
    </location>
</feature>
<evidence type="ECO:0000313" key="3">
    <source>
        <dbReference type="Proteomes" id="UP000030017"/>
    </source>
</evidence>
<feature type="signal peptide" evidence="1">
    <location>
        <begin position="1"/>
        <end position="20"/>
    </location>
</feature>
<gene>
    <name evidence="2" type="ORF">N792_00965</name>
</gene>
<evidence type="ECO:0000313" key="2">
    <source>
        <dbReference type="EMBL" id="KGM52842.1"/>
    </source>
</evidence>
<proteinExistence type="predicted"/>
<accession>A0A0A0EUQ1</accession>
<keyword evidence="3" id="KW-1185">Reference proteome</keyword>
<comment type="caution">
    <text evidence="2">The sequence shown here is derived from an EMBL/GenBank/DDBJ whole genome shotgun (WGS) entry which is preliminary data.</text>
</comment>
<organism evidence="2 3">
    <name type="scientific">Lysobacter concretionis Ko07 = DSM 16239</name>
    <dbReference type="NCBI Taxonomy" id="1122185"/>
    <lineage>
        <taxon>Bacteria</taxon>
        <taxon>Pseudomonadati</taxon>
        <taxon>Pseudomonadota</taxon>
        <taxon>Gammaproteobacteria</taxon>
        <taxon>Lysobacterales</taxon>
        <taxon>Lysobacteraceae</taxon>
        <taxon>Novilysobacter</taxon>
    </lineage>
</organism>